<dbReference type="InterPro" id="IPR004152">
    <property type="entry name" value="GAT_dom"/>
</dbReference>
<keyword evidence="6" id="KW-0832">Ubl conjugation</keyword>
<dbReference type="FunFam" id="1.20.5.170:FF:000023">
    <property type="entry name" value="ADP-ribosylation factor-binding protein GGA3 isoform X1"/>
    <property type="match status" value="1"/>
</dbReference>
<comment type="subcellular location">
    <subcellularLocation>
        <location evidence="2">Early endosome membrane</location>
        <topology evidence="2">Peripheral membrane protein</topology>
    </subcellularLocation>
    <subcellularLocation>
        <location evidence="1">Golgi apparatus</location>
        <location evidence="1">trans-Golgi network membrane</location>
        <topology evidence="1">Peripheral membrane protein</topology>
    </subcellularLocation>
</comment>
<feature type="region of interest" description="Disordered" evidence="11">
    <location>
        <begin position="307"/>
        <end position="357"/>
    </location>
</feature>
<dbReference type="PANTHER" id="PTHR45905">
    <property type="entry name" value="GOLGI-LOCALIZED, GAMMA-ADAPTIN EAR CONTAINING, ARF BINDING PROTEIN"/>
    <property type="match status" value="1"/>
</dbReference>
<reference evidence="15" key="1">
    <citation type="submission" date="2025-08" db="UniProtKB">
        <authorList>
            <consortium name="Ensembl"/>
        </authorList>
    </citation>
    <scope>IDENTIFICATION</scope>
</reference>
<dbReference type="GO" id="GO:0031267">
    <property type="term" value="F:small GTPase binding"/>
    <property type="evidence" value="ECO:0007669"/>
    <property type="project" value="InterPro"/>
</dbReference>
<dbReference type="PANTHER" id="PTHR45905:SF3">
    <property type="entry name" value="ADP-RIBOSYLATION FACTOR-BINDING PROTEIN GGA3"/>
    <property type="match status" value="1"/>
</dbReference>
<dbReference type="SUPFAM" id="SSF49348">
    <property type="entry name" value="Clathrin adaptor appendage domain"/>
    <property type="match status" value="1"/>
</dbReference>
<keyword evidence="9" id="KW-0472">Membrane</keyword>
<dbReference type="GO" id="GO:0005802">
    <property type="term" value="C:trans-Golgi network"/>
    <property type="evidence" value="ECO:0007669"/>
    <property type="project" value="InterPro"/>
</dbReference>
<reference evidence="15" key="2">
    <citation type="submission" date="2025-09" db="UniProtKB">
        <authorList>
            <consortium name="Ensembl"/>
        </authorList>
    </citation>
    <scope>IDENTIFICATION</scope>
</reference>
<evidence type="ECO:0000256" key="9">
    <source>
        <dbReference type="ARBA" id="ARBA00023136"/>
    </source>
</evidence>
<dbReference type="Gene3D" id="1.20.58.160">
    <property type="match status" value="1"/>
</dbReference>
<evidence type="ECO:0000313" key="15">
    <source>
        <dbReference type="Ensembl" id="ENSFTIP00000013965.1"/>
    </source>
</evidence>
<dbReference type="Pfam" id="PF02883">
    <property type="entry name" value="Alpha_adaptinC2"/>
    <property type="match status" value="1"/>
</dbReference>
<dbReference type="InterPro" id="IPR002014">
    <property type="entry name" value="VHS_dom"/>
</dbReference>
<dbReference type="Pfam" id="PF03127">
    <property type="entry name" value="GAT"/>
    <property type="match status" value="1"/>
</dbReference>
<dbReference type="InterPro" id="IPR041198">
    <property type="entry name" value="GGA_N-GAT"/>
</dbReference>
<dbReference type="SMART" id="SM00809">
    <property type="entry name" value="Alpha_adaptinC2"/>
    <property type="match status" value="1"/>
</dbReference>
<feature type="domain" description="GAT" evidence="14">
    <location>
        <begin position="142"/>
        <end position="269"/>
    </location>
</feature>
<evidence type="ECO:0000256" key="4">
    <source>
        <dbReference type="ARBA" id="ARBA00022448"/>
    </source>
</evidence>
<dbReference type="Gene3D" id="2.60.40.1230">
    <property type="match status" value="1"/>
</dbReference>
<evidence type="ECO:0000256" key="2">
    <source>
        <dbReference type="ARBA" id="ARBA00004220"/>
    </source>
</evidence>
<dbReference type="InterPro" id="IPR008152">
    <property type="entry name" value="Clathrin_a/b/g-adaptin_app_Ig"/>
</dbReference>
<keyword evidence="10" id="KW-0175">Coiled coil</keyword>
<dbReference type="FunFam" id="1.25.40.90:FF:000011">
    <property type="entry name" value="ADP-ribosylation factor-binding protein GGA3 isoform X1"/>
    <property type="match status" value="1"/>
</dbReference>
<feature type="coiled-coil region" evidence="10">
    <location>
        <begin position="172"/>
        <end position="209"/>
    </location>
</feature>
<feature type="domain" description="VHS" evidence="12">
    <location>
        <begin position="1"/>
        <end position="117"/>
    </location>
</feature>
<dbReference type="SUPFAM" id="SSF48464">
    <property type="entry name" value="ENTH/VHS domain"/>
    <property type="match status" value="1"/>
</dbReference>
<dbReference type="GO" id="GO:0034394">
    <property type="term" value="P:protein localization to cell surface"/>
    <property type="evidence" value="ECO:0007669"/>
    <property type="project" value="TreeGrafter"/>
</dbReference>
<evidence type="ECO:0000256" key="5">
    <source>
        <dbReference type="ARBA" id="ARBA00022753"/>
    </source>
</evidence>
<evidence type="ECO:0000256" key="10">
    <source>
        <dbReference type="SAM" id="Coils"/>
    </source>
</evidence>
<evidence type="ECO:0000259" key="12">
    <source>
        <dbReference type="PROSITE" id="PS50179"/>
    </source>
</evidence>
<comment type="similarity">
    <text evidence="3">Belongs to the GGA protein family.</text>
</comment>
<dbReference type="FunFam" id="2.60.40.1230:FF:000001">
    <property type="entry name" value="ADP-ribosylation factor-binding protein GGA1 isoform 1"/>
    <property type="match status" value="1"/>
</dbReference>
<sequence>IGFCDQINKELEGPQIAVRLLAHKIQSPQEWEAVQALTVLEACMKNCGRRFHNEVGKFRFLNELIKVVSPKYLGDRVSEKVKTKVIELLYSWTVALPEESKIKDAYYMLKRQGIVMFDPVIPADRTLIPSPPPRPKNPVFDDEEKSKLLAKLLKSKNPDDLQEANKLIKSMVKEDEARIQKVTKRMHTLEEVNNNVKLLNEMLVHYSKEDSSEADRELMKELYERCETKRRTLFKLASETEDNDSSLGDILQASDNLSRVINSYKKIIEGQVINGEVDLPVMSVVEGSNSTSNLNALIDLAGLDVTSTPPPPMAPTTLTPAPPAAPAPAEIPILPPPPQTLAQLRSGSSSQVEAAPAQQSSAANSLSLLDEELLCLDCAESQAPAGSGPLLCPGDVLLSPGWWWNACFASSSVSHVFSVSCRTATQGMATPSVFPGVTLPTAGTPAPLIAPAGLPAAASGAPPVPFPSSCPAGSGSPLFQPTSFQQQGSPLKAPEISLANVHVPLESIKPSSALPVTAYDKNGFRILLHFARECPPGRSDVLVVVVSMLNTAPLPVKNIVLQAAVPKSMKVKLQPPSGTELSPFNPIQPPAAITQVMLLANPAKEKVRLRYRLTFTLGDQPSTEVGEVDQFPPVEQWGNL</sequence>
<feature type="compositionally biased region" description="Low complexity" evidence="11">
    <location>
        <begin position="340"/>
        <end position="357"/>
    </location>
</feature>
<dbReference type="GO" id="GO:0043130">
    <property type="term" value="F:ubiquitin binding"/>
    <property type="evidence" value="ECO:0007669"/>
    <property type="project" value="InterPro"/>
</dbReference>
<name>A0A8C4UJZ9_FALTI</name>
<dbReference type="InterPro" id="IPR044111">
    <property type="entry name" value="GAT_GGA3"/>
</dbReference>
<organism evidence="15 16">
    <name type="scientific">Falco tinnunculus</name>
    <name type="common">Common kestrel</name>
    <dbReference type="NCBI Taxonomy" id="100819"/>
    <lineage>
        <taxon>Eukaryota</taxon>
        <taxon>Metazoa</taxon>
        <taxon>Chordata</taxon>
        <taxon>Craniata</taxon>
        <taxon>Vertebrata</taxon>
        <taxon>Euteleostomi</taxon>
        <taxon>Archelosauria</taxon>
        <taxon>Archosauria</taxon>
        <taxon>Dinosauria</taxon>
        <taxon>Saurischia</taxon>
        <taxon>Theropoda</taxon>
        <taxon>Coelurosauria</taxon>
        <taxon>Aves</taxon>
        <taxon>Neognathae</taxon>
        <taxon>Neoaves</taxon>
        <taxon>Telluraves</taxon>
        <taxon>Australaves</taxon>
        <taxon>Falconiformes</taxon>
        <taxon>Falconidae</taxon>
        <taxon>Falco</taxon>
    </lineage>
</organism>
<keyword evidence="16" id="KW-1185">Reference proteome</keyword>
<dbReference type="GO" id="GO:0006893">
    <property type="term" value="P:Golgi to plasma membrane transport"/>
    <property type="evidence" value="ECO:0007669"/>
    <property type="project" value="TreeGrafter"/>
</dbReference>
<dbReference type="Pfam" id="PF00790">
    <property type="entry name" value="VHS"/>
    <property type="match status" value="1"/>
</dbReference>
<keyword evidence="8" id="KW-0333">Golgi apparatus</keyword>
<keyword evidence="7" id="KW-0653">Protein transport</keyword>
<dbReference type="GO" id="GO:0006886">
    <property type="term" value="P:intracellular protein transport"/>
    <property type="evidence" value="ECO:0007669"/>
    <property type="project" value="InterPro"/>
</dbReference>
<evidence type="ECO:0000256" key="6">
    <source>
        <dbReference type="ARBA" id="ARBA00022843"/>
    </source>
</evidence>
<evidence type="ECO:0000259" key="14">
    <source>
        <dbReference type="PROSITE" id="PS50909"/>
    </source>
</evidence>
<dbReference type="InterPro" id="IPR027422">
    <property type="entry name" value="GGA1-3"/>
</dbReference>
<dbReference type="SUPFAM" id="SSF89009">
    <property type="entry name" value="GAT-like domain"/>
    <property type="match status" value="1"/>
</dbReference>
<evidence type="ECO:0000259" key="13">
    <source>
        <dbReference type="PROSITE" id="PS50180"/>
    </source>
</evidence>
<evidence type="ECO:0000256" key="8">
    <source>
        <dbReference type="ARBA" id="ARBA00023034"/>
    </source>
</evidence>
<dbReference type="Pfam" id="PF18308">
    <property type="entry name" value="GGA_N-GAT"/>
    <property type="match status" value="1"/>
</dbReference>
<evidence type="ECO:0000256" key="1">
    <source>
        <dbReference type="ARBA" id="ARBA00004150"/>
    </source>
</evidence>
<evidence type="ECO:0000256" key="11">
    <source>
        <dbReference type="SAM" id="MobiDB-lite"/>
    </source>
</evidence>
<dbReference type="InterPro" id="IPR008153">
    <property type="entry name" value="GAE_dom"/>
</dbReference>
<dbReference type="CDD" id="cd14240">
    <property type="entry name" value="GAT_GGA3"/>
    <property type="match status" value="1"/>
</dbReference>
<dbReference type="InterPro" id="IPR038425">
    <property type="entry name" value="GAT_sf"/>
</dbReference>
<evidence type="ECO:0000256" key="3">
    <source>
        <dbReference type="ARBA" id="ARBA00008099"/>
    </source>
</evidence>
<evidence type="ECO:0000256" key="7">
    <source>
        <dbReference type="ARBA" id="ARBA00022927"/>
    </source>
</evidence>
<dbReference type="SMART" id="SM00288">
    <property type="entry name" value="VHS"/>
    <property type="match status" value="1"/>
</dbReference>
<dbReference type="GO" id="GO:0031901">
    <property type="term" value="C:early endosome membrane"/>
    <property type="evidence" value="ECO:0007669"/>
    <property type="project" value="UniProtKB-SubCell"/>
</dbReference>
<evidence type="ECO:0000313" key="16">
    <source>
        <dbReference type="Proteomes" id="UP000694562"/>
    </source>
</evidence>
<feature type="domain" description="GAE" evidence="13">
    <location>
        <begin position="511"/>
        <end position="632"/>
    </location>
</feature>
<keyword evidence="5" id="KW-0967">Endosome</keyword>
<dbReference type="InterPro" id="IPR008942">
    <property type="entry name" value="ENTH_VHS"/>
</dbReference>
<dbReference type="GO" id="GO:0035091">
    <property type="term" value="F:phosphatidylinositol binding"/>
    <property type="evidence" value="ECO:0007669"/>
    <property type="project" value="InterPro"/>
</dbReference>
<dbReference type="Ensembl" id="ENSFTIT00000014559.1">
    <property type="protein sequence ID" value="ENSFTIP00000013965.1"/>
    <property type="gene ID" value="ENSFTIG00000008805.1"/>
</dbReference>
<dbReference type="PROSITE" id="PS50179">
    <property type="entry name" value="VHS"/>
    <property type="match status" value="1"/>
</dbReference>
<dbReference type="InterPro" id="IPR013041">
    <property type="entry name" value="Clathrin_app_Ig-like_sf"/>
</dbReference>
<dbReference type="AlphaFoldDB" id="A0A8C4UJZ9"/>
<proteinExistence type="inferred from homology"/>
<dbReference type="PROSITE" id="PS50909">
    <property type="entry name" value="GAT"/>
    <property type="match status" value="1"/>
</dbReference>
<dbReference type="Proteomes" id="UP000694562">
    <property type="component" value="Unplaced"/>
</dbReference>
<keyword evidence="4" id="KW-0813">Transport</keyword>
<accession>A0A8C4UJZ9</accession>
<dbReference type="Gene3D" id="1.25.40.90">
    <property type="match status" value="1"/>
</dbReference>
<dbReference type="Gene3D" id="1.20.5.170">
    <property type="match status" value="1"/>
</dbReference>
<protein>
    <submittedName>
        <fullName evidence="15">Golgi associated, gamma adaptin ear containing, ARF binding protein 3</fullName>
    </submittedName>
</protein>
<feature type="compositionally biased region" description="Pro residues" evidence="11">
    <location>
        <begin position="308"/>
        <end position="326"/>
    </location>
</feature>
<dbReference type="PROSITE" id="PS50180">
    <property type="entry name" value="GAE"/>
    <property type="match status" value="1"/>
</dbReference>